<dbReference type="Pfam" id="PF21935">
    <property type="entry name" value="TetR_C_45"/>
    <property type="match status" value="1"/>
</dbReference>
<dbReference type="PANTHER" id="PTHR30055">
    <property type="entry name" value="HTH-TYPE TRANSCRIPTIONAL REGULATOR RUTR"/>
    <property type="match status" value="1"/>
</dbReference>
<keyword evidence="3" id="KW-0804">Transcription</keyword>
<evidence type="ECO:0000256" key="1">
    <source>
        <dbReference type="ARBA" id="ARBA00023015"/>
    </source>
</evidence>
<name>A0A918YU41_9ACTN</name>
<dbReference type="PANTHER" id="PTHR30055:SF234">
    <property type="entry name" value="HTH-TYPE TRANSCRIPTIONAL REGULATOR BETI"/>
    <property type="match status" value="1"/>
</dbReference>
<dbReference type="EMBL" id="BMVG01000066">
    <property type="protein sequence ID" value="GHE15665.1"/>
    <property type="molecule type" value="Genomic_DNA"/>
</dbReference>
<gene>
    <name evidence="6" type="ORF">GCM10010339_91060</name>
</gene>
<sequence length="241" mass="25647">MAEVKAVALQERAIRTRRAILVAAAAVFAEVGYEAATISEILHRANVTKGALYFHFASKEELAQAVLAGQLATIPPPPPQELMLQQGIDEAFLLAHLLSVGDPMVQGSIRLTVDQGAPSDGLDRRVPMSGWIEHNIEILGKAKENGELLPHVDVAATARMFVGAFTGVQVLSKIMSNHVDLPERVSDLQRHLMAGIAVPAVLMQLDTAADRGARVYAAALRLRDAAEGAKVAEAEEVPAAG</sequence>
<evidence type="ECO:0000313" key="6">
    <source>
        <dbReference type="EMBL" id="GHE15665.1"/>
    </source>
</evidence>
<feature type="DNA-binding region" description="H-T-H motif" evidence="4">
    <location>
        <begin position="37"/>
        <end position="56"/>
    </location>
</feature>
<accession>A0A918YU41</accession>
<dbReference type="SUPFAM" id="SSF48498">
    <property type="entry name" value="Tetracyclin repressor-like, C-terminal domain"/>
    <property type="match status" value="1"/>
</dbReference>
<protein>
    <submittedName>
        <fullName evidence="6">Gamma-butyrolactone-binding protein</fullName>
    </submittedName>
</protein>
<dbReference type="InterPro" id="IPR009057">
    <property type="entry name" value="Homeodomain-like_sf"/>
</dbReference>
<dbReference type="InterPro" id="IPR054126">
    <property type="entry name" value="CprB_TetR_C"/>
</dbReference>
<dbReference type="InterPro" id="IPR050109">
    <property type="entry name" value="HTH-type_TetR-like_transc_reg"/>
</dbReference>
<organism evidence="6 7">
    <name type="scientific">Streptomyces alanosinicus</name>
    <dbReference type="NCBI Taxonomy" id="68171"/>
    <lineage>
        <taxon>Bacteria</taxon>
        <taxon>Bacillati</taxon>
        <taxon>Actinomycetota</taxon>
        <taxon>Actinomycetes</taxon>
        <taxon>Kitasatosporales</taxon>
        <taxon>Streptomycetaceae</taxon>
        <taxon>Streptomyces</taxon>
    </lineage>
</organism>
<reference evidence="6" key="2">
    <citation type="submission" date="2020-09" db="EMBL/GenBank/DDBJ databases">
        <authorList>
            <person name="Sun Q."/>
            <person name="Ohkuma M."/>
        </authorList>
    </citation>
    <scope>NUCLEOTIDE SEQUENCE</scope>
    <source>
        <strain evidence="6">JCM 4714</strain>
    </source>
</reference>
<keyword evidence="2 4" id="KW-0238">DNA-binding</keyword>
<dbReference type="InterPro" id="IPR001647">
    <property type="entry name" value="HTH_TetR"/>
</dbReference>
<dbReference type="Gene3D" id="1.10.357.10">
    <property type="entry name" value="Tetracycline Repressor, domain 2"/>
    <property type="match status" value="1"/>
</dbReference>
<dbReference type="InterPro" id="IPR023772">
    <property type="entry name" value="DNA-bd_HTH_TetR-type_CS"/>
</dbReference>
<dbReference type="AlphaFoldDB" id="A0A918YU41"/>
<dbReference type="Proteomes" id="UP000655443">
    <property type="component" value="Unassembled WGS sequence"/>
</dbReference>
<dbReference type="PRINTS" id="PR00455">
    <property type="entry name" value="HTHTETR"/>
</dbReference>
<feature type="domain" description="HTH tetR-type" evidence="5">
    <location>
        <begin position="14"/>
        <end position="74"/>
    </location>
</feature>
<dbReference type="InterPro" id="IPR036271">
    <property type="entry name" value="Tet_transcr_reg_TetR-rel_C_sf"/>
</dbReference>
<evidence type="ECO:0000256" key="4">
    <source>
        <dbReference type="PROSITE-ProRule" id="PRU00335"/>
    </source>
</evidence>
<reference evidence="6" key="1">
    <citation type="journal article" date="2014" name="Int. J. Syst. Evol. Microbiol.">
        <title>Complete genome sequence of Corynebacterium casei LMG S-19264T (=DSM 44701T), isolated from a smear-ripened cheese.</title>
        <authorList>
            <consortium name="US DOE Joint Genome Institute (JGI-PGF)"/>
            <person name="Walter F."/>
            <person name="Albersmeier A."/>
            <person name="Kalinowski J."/>
            <person name="Ruckert C."/>
        </authorList>
    </citation>
    <scope>NUCLEOTIDE SEQUENCE</scope>
    <source>
        <strain evidence="6">JCM 4714</strain>
    </source>
</reference>
<dbReference type="PROSITE" id="PS01081">
    <property type="entry name" value="HTH_TETR_1"/>
    <property type="match status" value="1"/>
</dbReference>
<evidence type="ECO:0000256" key="3">
    <source>
        <dbReference type="ARBA" id="ARBA00023163"/>
    </source>
</evidence>
<dbReference type="NCBIfam" id="NF041196">
    <property type="entry name" value="ScbR_bind_reg"/>
    <property type="match status" value="1"/>
</dbReference>
<dbReference type="Pfam" id="PF00440">
    <property type="entry name" value="TetR_N"/>
    <property type="match status" value="1"/>
</dbReference>
<evidence type="ECO:0000259" key="5">
    <source>
        <dbReference type="PROSITE" id="PS50977"/>
    </source>
</evidence>
<keyword evidence="1" id="KW-0805">Transcription regulation</keyword>
<proteinExistence type="predicted"/>
<evidence type="ECO:0000313" key="7">
    <source>
        <dbReference type="Proteomes" id="UP000655443"/>
    </source>
</evidence>
<evidence type="ECO:0000256" key="2">
    <source>
        <dbReference type="ARBA" id="ARBA00023125"/>
    </source>
</evidence>
<dbReference type="GO" id="GO:0003700">
    <property type="term" value="F:DNA-binding transcription factor activity"/>
    <property type="evidence" value="ECO:0007669"/>
    <property type="project" value="TreeGrafter"/>
</dbReference>
<keyword evidence="7" id="KW-1185">Reference proteome</keyword>
<dbReference type="InterPro" id="IPR047923">
    <property type="entry name" value="ArpA-like"/>
</dbReference>
<dbReference type="GO" id="GO:0000976">
    <property type="term" value="F:transcription cis-regulatory region binding"/>
    <property type="evidence" value="ECO:0007669"/>
    <property type="project" value="TreeGrafter"/>
</dbReference>
<comment type="caution">
    <text evidence="6">The sequence shown here is derived from an EMBL/GenBank/DDBJ whole genome shotgun (WGS) entry which is preliminary data.</text>
</comment>
<dbReference type="SUPFAM" id="SSF46689">
    <property type="entry name" value="Homeodomain-like"/>
    <property type="match status" value="1"/>
</dbReference>
<dbReference type="PROSITE" id="PS50977">
    <property type="entry name" value="HTH_TETR_2"/>
    <property type="match status" value="1"/>
</dbReference>